<dbReference type="EMBL" id="CAJNOQ010028099">
    <property type="protein sequence ID" value="CAF1558765.1"/>
    <property type="molecule type" value="Genomic_DNA"/>
</dbReference>
<accession>A0A815XJR6</accession>
<feature type="non-terminal residue" evidence="1">
    <location>
        <position position="270"/>
    </location>
</feature>
<dbReference type="Proteomes" id="UP000681722">
    <property type="component" value="Unassembled WGS sequence"/>
</dbReference>
<evidence type="ECO:0000313" key="3">
    <source>
        <dbReference type="Proteomes" id="UP000663829"/>
    </source>
</evidence>
<protein>
    <submittedName>
        <fullName evidence="1">Uncharacterized protein</fullName>
    </submittedName>
</protein>
<dbReference type="EMBL" id="CAJOBC010093837">
    <property type="protein sequence ID" value="CAF4420138.1"/>
    <property type="molecule type" value="Genomic_DNA"/>
</dbReference>
<name>A0A815XJR6_9BILA</name>
<dbReference type="Proteomes" id="UP000663829">
    <property type="component" value="Unassembled WGS sequence"/>
</dbReference>
<gene>
    <name evidence="1" type="ORF">GPM918_LOCUS39633</name>
    <name evidence="2" type="ORF">SRO942_LOCUS40525</name>
</gene>
<evidence type="ECO:0000313" key="1">
    <source>
        <dbReference type="EMBL" id="CAF1558765.1"/>
    </source>
</evidence>
<dbReference type="AlphaFoldDB" id="A0A815XJR6"/>
<organism evidence="1 3">
    <name type="scientific">Didymodactylos carnosus</name>
    <dbReference type="NCBI Taxonomy" id="1234261"/>
    <lineage>
        <taxon>Eukaryota</taxon>
        <taxon>Metazoa</taxon>
        <taxon>Spiralia</taxon>
        <taxon>Gnathifera</taxon>
        <taxon>Rotifera</taxon>
        <taxon>Eurotatoria</taxon>
        <taxon>Bdelloidea</taxon>
        <taxon>Philodinida</taxon>
        <taxon>Philodinidae</taxon>
        <taxon>Didymodactylos</taxon>
    </lineage>
</organism>
<sequence length="270" mass="30430">LSSGTFTLPRTPLSLPTILNTDYTQQLPHSLPSSPHSSTISHLYIQENVNPSTDSINLCESLSNDNSQHQRPLTKDGNDPIELDRMDFLLSTNQQQSSTTHSPLQKTTSMTSVPLPPVLTNTLSPVHVPFLIFDPTSSCNSATVTTSTYTTSISHLHEIRSQRLMRCNTNSIDTSETVDFKVLNLKHKYDYIDKERPWFQMSTINIDQDPLATTPRMIRSIQQTHLSSSCLSTISSRKNNLPPDVVFRNELDRLKRYENHLAILNSHSNT</sequence>
<reference evidence="1" key="1">
    <citation type="submission" date="2021-02" db="EMBL/GenBank/DDBJ databases">
        <authorList>
            <person name="Nowell W R."/>
        </authorList>
    </citation>
    <scope>NUCLEOTIDE SEQUENCE</scope>
</reference>
<keyword evidence="3" id="KW-1185">Reference proteome</keyword>
<comment type="caution">
    <text evidence="1">The sequence shown here is derived from an EMBL/GenBank/DDBJ whole genome shotgun (WGS) entry which is preliminary data.</text>
</comment>
<proteinExistence type="predicted"/>
<evidence type="ECO:0000313" key="2">
    <source>
        <dbReference type="EMBL" id="CAF4420138.1"/>
    </source>
</evidence>